<reference evidence="4" key="2">
    <citation type="submission" date="2020-09" db="EMBL/GenBank/DDBJ databases">
        <authorList>
            <person name="Kikuchi T."/>
        </authorList>
    </citation>
    <scope>NUCLEOTIDE SEQUENCE</scope>
    <source>
        <strain evidence="4">Ka4C1</strain>
    </source>
</reference>
<dbReference type="SUPFAM" id="SSF46785">
    <property type="entry name" value="Winged helix' DNA-binding domain"/>
    <property type="match status" value="1"/>
</dbReference>
<evidence type="ECO:0000313" key="6">
    <source>
        <dbReference type="Proteomes" id="UP000659654"/>
    </source>
</evidence>
<dbReference type="PRINTS" id="PR00053">
    <property type="entry name" value="FORKHEAD"/>
</dbReference>
<feature type="DNA-binding region" description="Fork-head" evidence="2">
    <location>
        <begin position="39"/>
        <end position="132"/>
    </location>
</feature>
<keyword evidence="1 2" id="KW-0238">DNA-binding</keyword>
<feature type="domain" description="Fork-head" evidence="3">
    <location>
        <begin position="39"/>
        <end position="132"/>
    </location>
</feature>
<dbReference type="Pfam" id="PF00250">
    <property type="entry name" value="Forkhead"/>
    <property type="match status" value="1"/>
</dbReference>
<dbReference type="Proteomes" id="UP000095284">
    <property type="component" value="Unplaced"/>
</dbReference>
<dbReference type="GO" id="GO:0000978">
    <property type="term" value="F:RNA polymerase II cis-regulatory region sequence-specific DNA binding"/>
    <property type="evidence" value="ECO:0007669"/>
    <property type="project" value="TreeGrafter"/>
</dbReference>
<dbReference type="SMR" id="A0A1I7SFW9"/>
<evidence type="ECO:0000313" key="5">
    <source>
        <dbReference type="Proteomes" id="UP000095284"/>
    </source>
</evidence>
<evidence type="ECO:0000259" key="3">
    <source>
        <dbReference type="PROSITE" id="PS50039"/>
    </source>
</evidence>
<dbReference type="InterPro" id="IPR047519">
    <property type="entry name" value="FH_FOXQ2-like"/>
</dbReference>
<gene>
    <name evidence="4" type="ORF">BXYJ_LOCUS8039</name>
</gene>
<dbReference type="eggNOG" id="KOG2294">
    <property type="taxonomic scope" value="Eukaryota"/>
</dbReference>
<dbReference type="WBParaSite" id="BXY_1193200.1">
    <property type="protein sequence ID" value="BXY_1193200.1"/>
    <property type="gene ID" value="BXY_1193200"/>
</dbReference>
<reference evidence="7" key="1">
    <citation type="submission" date="2016-11" db="UniProtKB">
        <authorList>
            <consortium name="WormBaseParasite"/>
        </authorList>
    </citation>
    <scope>IDENTIFICATION</scope>
</reference>
<name>A0A1I7SFW9_BURXY</name>
<dbReference type="GO" id="GO:0009653">
    <property type="term" value="P:anatomical structure morphogenesis"/>
    <property type="evidence" value="ECO:0007669"/>
    <property type="project" value="TreeGrafter"/>
</dbReference>
<dbReference type="OrthoDB" id="5954824at2759"/>
<dbReference type="GO" id="GO:0000981">
    <property type="term" value="F:DNA-binding transcription factor activity, RNA polymerase II-specific"/>
    <property type="evidence" value="ECO:0007669"/>
    <property type="project" value="TreeGrafter"/>
</dbReference>
<sequence length="181" mass="20566">MSAPEPGNTLPEGKFPSFYLQSLLPPDATASPPSKSDLKPPYSYIGLISMAILSNPERKMLLSQIYNWIAMEYPYFRSRGNGWKNSVTHNLSLNECFIKAGRAANGKGHFWTIHPANLADFLKGDYRRRKIKCHHQHLPLLDPIPNNFFCNPLAFQLLFQLLLNQELQFSQTTLNPSFGTQ</sequence>
<dbReference type="PANTHER" id="PTHR11829">
    <property type="entry name" value="FORKHEAD BOX PROTEIN"/>
    <property type="match status" value="1"/>
</dbReference>
<dbReference type="SMART" id="SM00339">
    <property type="entry name" value="FH"/>
    <property type="match status" value="1"/>
</dbReference>
<dbReference type="CDD" id="cd20035">
    <property type="entry name" value="FH_FOXQ2-like"/>
    <property type="match status" value="1"/>
</dbReference>
<dbReference type="InterPro" id="IPR036390">
    <property type="entry name" value="WH_DNA-bd_sf"/>
</dbReference>
<dbReference type="AlphaFoldDB" id="A0A1I7SFW9"/>
<evidence type="ECO:0000256" key="2">
    <source>
        <dbReference type="PROSITE-ProRule" id="PRU00089"/>
    </source>
</evidence>
<dbReference type="EMBL" id="CAJFCV020000004">
    <property type="protein sequence ID" value="CAG9113191.1"/>
    <property type="molecule type" value="Genomic_DNA"/>
</dbReference>
<evidence type="ECO:0000313" key="7">
    <source>
        <dbReference type="WBParaSite" id="BXY_1193200.1"/>
    </source>
</evidence>
<accession>A0A1I7SFW9</accession>
<dbReference type="PROSITE" id="PS00657">
    <property type="entry name" value="FORK_HEAD_1"/>
    <property type="match status" value="1"/>
</dbReference>
<dbReference type="Proteomes" id="UP000659654">
    <property type="component" value="Unassembled WGS sequence"/>
</dbReference>
<dbReference type="InterPro" id="IPR050211">
    <property type="entry name" value="FOX_domain-containing"/>
</dbReference>
<dbReference type="GO" id="GO:0030154">
    <property type="term" value="P:cell differentiation"/>
    <property type="evidence" value="ECO:0007669"/>
    <property type="project" value="TreeGrafter"/>
</dbReference>
<dbReference type="InterPro" id="IPR018122">
    <property type="entry name" value="TF_fork_head_CS_1"/>
</dbReference>
<dbReference type="Gene3D" id="1.10.10.10">
    <property type="entry name" value="Winged helix-like DNA-binding domain superfamily/Winged helix DNA-binding domain"/>
    <property type="match status" value="1"/>
</dbReference>
<dbReference type="GO" id="GO:0005634">
    <property type="term" value="C:nucleus"/>
    <property type="evidence" value="ECO:0007669"/>
    <property type="project" value="UniProtKB-SubCell"/>
</dbReference>
<proteinExistence type="predicted"/>
<evidence type="ECO:0000313" key="4">
    <source>
        <dbReference type="EMBL" id="CAD5224429.1"/>
    </source>
</evidence>
<comment type="subcellular location">
    <subcellularLocation>
        <location evidence="2">Nucleus</location>
    </subcellularLocation>
</comment>
<organism evidence="5 7">
    <name type="scientific">Bursaphelenchus xylophilus</name>
    <name type="common">Pinewood nematode worm</name>
    <name type="synonym">Aphelenchoides xylophilus</name>
    <dbReference type="NCBI Taxonomy" id="6326"/>
    <lineage>
        <taxon>Eukaryota</taxon>
        <taxon>Metazoa</taxon>
        <taxon>Ecdysozoa</taxon>
        <taxon>Nematoda</taxon>
        <taxon>Chromadorea</taxon>
        <taxon>Rhabditida</taxon>
        <taxon>Tylenchina</taxon>
        <taxon>Tylenchomorpha</taxon>
        <taxon>Aphelenchoidea</taxon>
        <taxon>Aphelenchoididae</taxon>
        <taxon>Bursaphelenchus</taxon>
    </lineage>
</organism>
<dbReference type="PANTHER" id="PTHR11829:SF343">
    <property type="entry name" value="FORK-HEAD DOMAIN-CONTAINING PROTEIN"/>
    <property type="match status" value="1"/>
</dbReference>
<dbReference type="Proteomes" id="UP000582659">
    <property type="component" value="Unassembled WGS sequence"/>
</dbReference>
<dbReference type="PROSITE" id="PS50039">
    <property type="entry name" value="FORK_HEAD_3"/>
    <property type="match status" value="1"/>
</dbReference>
<protein>
    <submittedName>
        <fullName evidence="4">(pine wood nematode) hypothetical protein</fullName>
    </submittedName>
    <submittedName>
        <fullName evidence="7">Fork-head domain-containing protein</fullName>
    </submittedName>
</protein>
<dbReference type="EMBL" id="CAJFDI010000004">
    <property type="protein sequence ID" value="CAD5224429.1"/>
    <property type="molecule type" value="Genomic_DNA"/>
</dbReference>
<evidence type="ECO:0000256" key="1">
    <source>
        <dbReference type="ARBA" id="ARBA00023125"/>
    </source>
</evidence>
<dbReference type="InterPro" id="IPR001766">
    <property type="entry name" value="Fork_head_dom"/>
</dbReference>
<dbReference type="InterPro" id="IPR036388">
    <property type="entry name" value="WH-like_DNA-bd_sf"/>
</dbReference>
<keyword evidence="6" id="KW-1185">Reference proteome</keyword>
<keyword evidence="2" id="KW-0539">Nucleus</keyword>